<feature type="transmembrane region" description="Helical" evidence="1">
    <location>
        <begin position="12"/>
        <end position="36"/>
    </location>
</feature>
<evidence type="ECO:0000256" key="1">
    <source>
        <dbReference type="SAM" id="Phobius"/>
    </source>
</evidence>
<protein>
    <submittedName>
        <fullName evidence="2">Uncharacterized protein</fullName>
    </submittedName>
</protein>
<keyword evidence="1" id="KW-0472">Membrane</keyword>
<keyword evidence="1" id="KW-1133">Transmembrane helix</keyword>
<feature type="transmembrane region" description="Helical" evidence="1">
    <location>
        <begin position="42"/>
        <end position="69"/>
    </location>
</feature>
<accession>A0A544UGH7</accession>
<reference evidence="2 3" key="1">
    <citation type="submission" date="2018-03" db="EMBL/GenBank/DDBJ databases">
        <title>Aerobic endospore-forming bacteria genome sequencing and assembly.</title>
        <authorList>
            <person name="Cavalcante D.A."/>
            <person name="Driks A."/>
            <person name="Putonti C."/>
            <person name="De-Souza M.T."/>
        </authorList>
    </citation>
    <scope>NUCLEOTIDE SEQUENCE [LARGE SCALE GENOMIC DNA]</scope>
    <source>
        <strain evidence="2 3">SDF0037</strain>
    </source>
</reference>
<evidence type="ECO:0000313" key="3">
    <source>
        <dbReference type="Proteomes" id="UP000317944"/>
    </source>
</evidence>
<sequence length="82" mass="8955">MISLGKSNKKKYIIWGITMMLVIAPLFSGVVSILYGRYEGEGFAAVALMMVMFPLLFLTGLVLLLLGIFKKGKAKSIKPTDA</sequence>
<proteinExistence type="predicted"/>
<dbReference type="OrthoDB" id="2442156at2"/>
<comment type="caution">
    <text evidence="2">The sequence shown here is derived from an EMBL/GenBank/DDBJ whole genome shotgun (WGS) entry which is preliminary data.</text>
</comment>
<dbReference type="Proteomes" id="UP000317944">
    <property type="component" value="Unassembled WGS sequence"/>
</dbReference>
<organism evidence="2 3">
    <name type="scientific">Lysinibacillus sphaericus</name>
    <name type="common">Bacillus sphaericus</name>
    <dbReference type="NCBI Taxonomy" id="1421"/>
    <lineage>
        <taxon>Bacteria</taxon>
        <taxon>Bacillati</taxon>
        <taxon>Bacillota</taxon>
        <taxon>Bacilli</taxon>
        <taxon>Bacillales</taxon>
        <taxon>Bacillaceae</taxon>
        <taxon>Lysinibacillus</taxon>
    </lineage>
</organism>
<dbReference type="AlphaFoldDB" id="A0A544UGH7"/>
<name>A0A544UGH7_LYSSH</name>
<dbReference type="EMBL" id="SADV01000010">
    <property type="protein sequence ID" value="TQR31781.1"/>
    <property type="molecule type" value="Genomic_DNA"/>
</dbReference>
<evidence type="ECO:0000313" key="2">
    <source>
        <dbReference type="EMBL" id="TQR31781.1"/>
    </source>
</evidence>
<keyword evidence="1" id="KW-0812">Transmembrane</keyword>
<gene>
    <name evidence="2" type="ORF">C7Y47_14090</name>
</gene>